<sequence>MVNDPNSRNVKPHEIDLSAVGPSIFAPNARLALRRSKYERPLTYRYDDGGQLQAVRSIGKVRLRIQDGSGKPQPGARMRLRVMKSGETVSERIVTAGPSGYISTDLLDEATDDTRIAVTPTVDGKPRDDASHVFDASIGDLSQGRVITVADKVDRWIPEGRLESGAFLTPPDTADVANAPELFSPQVINKDGNCALDFTASVETRQFYFNQIVRVGEPELGQRVALEEMVQERQPITGPISYDWSTANEKSVSQPSSPTLGRLNVYKQSWTRVGHGLGRLLYSLALAPCEETKIAMIEWSREERARRSERATARESLQHDMHRDRAIEEIVEGTVDEVQRGRSSSVQGGGGITGGLAGIAKGVLGSVGFSLGGSAASSRSFSSGHREITANTLQSLMDSVEQRSTRVRSQRSMVVTQSQQTETEDIRTRIVRNHNRNHAMTVEYFQVLEHYNVQTELVDQVDVLLIPYEVPTSLWGDIPGFSSFDPLSAMRKLQVRLSDSGAEVVSKMTSAHWGLTVYNENNGTNIDRSIYMMRAVDEAMARGLEALSTPNEVAEHADMIGYDAWVRYTQKVENALVREAGFASHEVNVAEDGGVSVKDYWLGTDVDPDGTYSDDTINRQNVQRIVRQVINNSTGGLSWVQSFAQSSLISWIDRYSDRLRELVPSQYQAGLDALYRLVHTPEIYEETRPEITVSRWTVELREPWRAGVSLLVHTSEGQTVTLQHDDAREASAVSVFTSQPVPIATISGIEVMFSPKKAVESEMVGVGKTIDSVGDVAREVAEFFGGSDDTPFQERVTEVQKYTMTRLRVTAHTDPSDVLPRQRSIELIDEVGLSETLKGDNPAYAIDGLNPVRPDIIQTRTRRYQDYSALEELAQHIKSNRMAYLRALWLGEDPDRRALRLEHFSYPYDDGSSGVQNVPLLQLIENRAVGIMGNLVAFPLQVQGQRLQAEESIAAASYLTLDEMRTQKLISLPTRGVYAETLLSKCNATEVRDVDRMIDPSQQCQGSAPDISGVSPGSRARDIVPQGASVPASSINIQSAPPAPAPSGLSAMLNALSTGGIFRDMSLGSETVDAARQLASRAMQESGAAQRSSLQALTSLLGQAEQQAASDAQNASSADQAEASRAAQQRLAQARQMAEDQANQAHRQSDPVQNRDHQQNLDDARSKGAISEEQYQRSSARLHNADENPQPSRDFPAVKELNVEVGEEWARGRILLADFGVGSSDLTQAHKDYLGNQLAPNLGDEGRIRLIEGHTSETGSTSSNQTLSEQRAQSVRDHLVDIIGIPDHRILEVTGVGETDPIDAEGPLEDPAERSVVVAYEAFTPVPVIKRPQVPVRDPGGDRFTKWQLRLQFQHNDSLEKLFGMSPMDLPKELLKAKSIKFELRNRTQSDAQTVKGQIVYRGLSFGIWLSQPPSQNSSWTPWIDFESESPMSAMEWHGTMGDVQLGTGSVGDFTSGVQAVVLRLSPMINEIQTQARLTSDDKAIGIQASSSLLTPLPAQMWLTDPKPKMKPKAQDWGWEWSPF</sequence>
<keyword evidence="3" id="KW-0998">Cell outer membrane</keyword>
<dbReference type="PANTHER" id="PTHR30329">
    <property type="entry name" value="STATOR ELEMENT OF FLAGELLAR MOTOR COMPLEX"/>
    <property type="match status" value="1"/>
</dbReference>
<evidence type="ECO:0000256" key="1">
    <source>
        <dbReference type="ARBA" id="ARBA00004442"/>
    </source>
</evidence>
<protein>
    <submittedName>
        <fullName evidence="7">OmpA family protein</fullName>
    </submittedName>
</protein>
<keyword evidence="8" id="KW-1185">Reference proteome</keyword>
<feature type="compositionally biased region" description="Polar residues" evidence="5">
    <location>
        <begin position="1176"/>
        <end position="1191"/>
    </location>
</feature>
<evidence type="ECO:0000259" key="6">
    <source>
        <dbReference type="PROSITE" id="PS51123"/>
    </source>
</evidence>
<evidence type="ECO:0000313" key="7">
    <source>
        <dbReference type="EMBL" id="MCL7939424.1"/>
    </source>
</evidence>
<evidence type="ECO:0000256" key="2">
    <source>
        <dbReference type="ARBA" id="ARBA00023136"/>
    </source>
</evidence>
<proteinExistence type="predicted"/>
<dbReference type="CDD" id="cd07185">
    <property type="entry name" value="OmpA_C-like"/>
    <property type="match status" value="1"/>
</dbReference>
<comment type="subcellular location">
    <subcellularLocation>
        <location evidence="1">Cell outer membrane</location>
    </subcellularLocation>
</comment>
<feature type="region of interest" description="Disordered" evidence="5">
    <location>
        <begin position="1001"/>
        <end position="1026"/>
    </location>
</feature>
<dbReference type="PROSITE" id="PS51123">
    <property type="entry name" value="OMPA_2"/>
    <property type="match status" value="1"/>
</dbReference>
<keyword evidence="2 4" id="KW-0472">Membrane</keyword>
<dbReference type="InterPro" id="IPR006664">
    <property type="entry name" value="OMP_bac"/>
</dbReference>
<dbReference type="Gene3D" id="3.30.1330.60">
    <property type="entry name" value="OmpA-like domain"/>
    <property type="match status" value="1"/>
</dbReference>
<dbReference type="Proteomes" id="UP001165369">
    <property type="component" value="Unassembled WGS sequence"/>
</dbReference>
<organism evidence="7 8">
    <name type="scientific">Halomonas gemina</name>
    <dbReference type="NCBI Taxonomy" id="2945105"/>
    <lineage>
        <taxon>Bacteria</taxon>
        <taxon>Pseudomonadati</taxon>
        <taxon>Pseudomonadota</taxon>
        <taxon>Gammaproteobacteria</taxon>
        <taxon>Oceanospirillales</taxon>
        <taxon>Halomonadaceae</taxon>
        <taxon>Halomonas</taxon>
    </lineage>
</organism>
<dbReference type="InterPro" id="IPR036737">
    <property type="entry name" value="OmpA-like_sf"/>
</dbReference>
<comment type="caution">
    <text evidence="7">The sequence shown here is derived from an EMBL/GenBank/DDBJ whole genome shotgun (WGS) entry which is preliminary data.</text>
</comment>
<evidence type="ECO:0000313" key="8">
    <source>
        <dbReference type="Proteomes" id="UP001165369"/>
    </source>
</evidence>
<feature type="region of interest" description="Disordered" evidence="5">
    <location>
        <begin position="1107"/>
        <end position="1194"/>
    </location>
</feature>
<dbReference type="PRINTS" id="PR01021">
    <property type="entry name" value="OMPADOMAIN"/>
</dbReference>
<dbReference type="EMBL" id="JAMJPK010000001">
    <property type="protein sequence ID" value="MCL7939424.1"/>
    <property type="molecule type" value="Genomic_DNA"/>
</dbReference>
<evidence type="ECO:0000256" key="4">
    <source>
        <dbReference type="PROSITE-ProRule" id="PRU00473"/>
    </source>
</evidence>
<dbReference type="SUPFAM" id="SSF103088">
    <property type="entry name" value="OmpA-like"/>
    <property type="match status" value="1"/>
</dbReference>
<name>A0ABT0SXN4_9GAMM</name>
<dbReference type="Pfam" id="PF00691">
    <property type="entry name" value="OmpA"/>
    <property type="match status" value="1"/>
</dbReference>
<accession>A0ABT0SXN4</accession>
<evidence type="ECO:0000256" key="3">
    <source>
        <dbReference type="ARBA" id="ARBA00023237"/>
    </source>
</evidence>
<dbReference type="RefSeq" id="WP_250059415.1">
    <property type="nucleotide sequence ID" value="NZ_JAMJPK010000001.1"/>
</dbReference>
<dbReference type="InterPro" id="IPR050330">
    <property type="entry name" value="Bact_OuterMem_StrucFunc"/>
</dbReference>
<dbReference type="PANTHER" id="PTHR30329:SF21">
    <property type="entry name" value="LIPOPROTEIN YIAD-RELATED"/>
    <property type="match status" value="1"/>
</dbReference>
<dbReference type="InterPro" id="IPR006665">
    <property type="entry name" value="OmpA-like"/>
</dbReference>
<reference evidence="7" key="1">
    <citation type="submission" date="2022-05" db="EMBL/GenBank/DDBJ databases">
        <title>Halomonas geminus sp. nov. and Halomonas llamarensis sp. nov. isolated from high-altitude salars of the Atacama Desert.</title>
        <authorList>
            <person name="Hintersatz C."/>
            <person name="Rojas L.A."/>
            <person name="Wei T.-S."/>
            <person name="Kutschke S."/>
            <person name="Lehmann F."/>
            <person name="Jain R."/>
            <person name="Pollmann K."/>
        </authorList>
    </citation>
    <scope>NUCLEOTIDE SEQUENCE</scope>
    <source>
        <strain evidence="7">ATCH28</strain>
    </source>
</reference>
<gene>
    <name evidence="7" type="ORF">M8009_03775</name>
</gene>
<feature type="compositionally biased region" description="Low complexity" evidence="5">
    <location>
        <begin position="1107"/>
        <end position="1136"/>
    </location>
</feature>
<feature type="compositionally biased region" description="Basic and acidic residues" evidence="5">
    <location>
        <begin position="1147"/>
        <end position="1166"/>
    </location>
</feature>
<feature type="domain" description="OmpA-like" evidence="6">
    <location>
        <begin position="1206"/>
        <end position="1324"/>
    </location>
</feature>
<evidence type="ECO:0000256" key="5">
    <source>
        <dbReference type="SAM" id="MobiDB-lite"/>
    </source>
</evidence>